<accession>A0A2P6U259</accession>
<dbReference type="PANTHER" id="PTHR35716">
    <property type="entry name" value="OS05G0574700 PROTEIN-RELATED"/>
    <property type="match status" value="1"/>
</dbReference>
<comment type="caution">
    <text evidence="2">The sequence shown here is derived from an EMBL/GenBank/DDBJ whole genome shotgun (WGS) entry which is preliminary data.</text>
</comment>
<evidence type="ECO:0000313" key="3">
    <source>
        <dbReference type="Proteomes" id="UP000239899"/>
    </source>
</evidence>
<evidence type="ECO:0000313" key="2">
    <source>
        <dbReference type="EMBL" id="PRW60401.1"/>
    </source>
</evidence>
<protein>
    <submittedName>
        <fullName evidence="2">DUF4864 domain-containing</fullName>
    </submittedName>
</protein>
<dbReference type="OrthoDB" id="541118at2759"/>
<proteinExistence type="predicted"/>
<dbReference type="Pfam" id="PF16156">
    <property type="entry name" value="DUF4864"/>
    <property type="match status" value="1"/>
</dbReference>
<evidence type="ECO:0000256" key="1">
    <source>
        <dbReference type="SAM" id="MobiDB-lite"/>
    </source>
</evidence>
<sequence>MKTASLQAAWRCPAARRPGAPPACGPAAPPGRLAGARSAQRHRRARRRHHKAAAAGSGGASGGGGDAGTESAEAAFAAAQSCMDLFLSRRRSCDLDAVINYLPDTVIDRLIERKRAKREEAAADAAAAAAFGAPQQAAQQAAQQQSALSEDDDLNFEELVALAQPSDLALDSYSARGLLNTAPRSAAVLSSLKLAPDRFLQRYNVVACSGEEMVLTFDLQLEECLQPKYRGLQVVKRWFLKGITGEPACPGDVPRKPEPCWGPEAVCQAQLEALQAGDAAGVFRFASPTNQAATGPAERFAQMLQSPLYRPLLQHQQADLLRSVQMRPDTALLIVGVRSNLPTQEPGVTQRVVYSWTIRLQGEEAGPELANCWLTEAVQPISQNLFGGRL</sequence>
<dbReference type="EMBL" id="LHPG02000002">
    <property type="protein sequence ID" value="PRW60401.1"/>
    <property type="molecule type" value="Genomic_DNA"/>
</dbReference>
<feature type="region of interest" description="Disordered" evidence="1">
    <location>
        <begin position="15"/>
        <end position="69"/>
    </location>
</feature>
<dbReference type="PANTHER" id="PTHR35716:SF6">
    <property type="entry name" value="DUF4864 DOMAIN-CONTAINING PROTEIN"/>
    <property type="match status" value="1"/>
</dbReference>
<feature type="compositionally biased region" description="Gly residues" evidence="1">
    <location>
        <begin position="56"/>
        <end position="67"/>
    </location>
</feature>
<keyword evidence="3" id="KW-1185">Reference proteome</keyword>
<gene>
    <name evidence="2" type="ORF">C2E21_0820</name>
</gene>
<organism evidence="2 3">
    <name type="scientific">Chlorella sorokiniana</name>
    <name type="common">Freshwater green alga</name>
    <dbReference type="NCBI Taxonomy" id="3076"/>
    <lineage>
        <taxon>Eukaryota</taxon>
        <taxon>Viridiplantae</taxon>
        <taxon>Chlorophyta</taxon>
        <taxon>core chlorophytes</taxon>
        <taxon>Trebouxiophyceae</taxon>
        <taxon>Chlorellales</taxon>
        <taxon>Chlorellaceae</taxon>
        <taxon>Chlorella clade</taxon>
        <taxon>Chlorella</taxon>
    </lineage>
</organism>
<dbReference type="InterPro" id="IPR032347">
    <property type="entry name" value="DUF4864"/>
</dbReference>
<dbReference type="Proteomes" id="UP000239899">
    <property type="component" value="Unassembled WGS sequence"/>
</dbReference>
<feature type="compositionally biased region" description="Basic residues" evidence="1">
    <location>
        <begin position="39"/>
        <end position="52"/>
    </location>
</feature>
<reference evidence="2 3" key="1">
    <citation type="journal article" date="2018" name="Plant J.">
        <title>Genome sequences of Chlorella sorokiniana UTEX 1602 and Micractinium conductrix SAG 241.80: implications to maltose excretion by a green alga.</title>
        <authorList>
            <person name="Arriola M.B."/>
            <person name="Velmurugan N."/>
            <person name="Zhang Y."/>
            <person name="Plunkett M.H."/>
            <person name="Hondzo H."/>
            <person name="Barney B.M."/>
        </authorList>
    </citation>
    <scope>NUCLEOTIDE SEQUENCE [LARGE SCALE GENOMIC DNA]</scope>
    <source>
        <strain evidence="3">UTEX 1602</strain>
    </source>
</reference>
<feature type="compositionally biased region" description="Pro residues" evidence="1">
    <location>
        <begin position="19"/>
        <end position="29"/>
    </location>
</feature>
<dbReference type="AlphaFoldDB" id="A0A2P6U259"/>
<name>A0A2P6U259_CHLSO</name>